<accession>A0ACC0C8B6</accession>
<keyword evidence="2" id="KW-1185">Reference proteome</keyword>
<dbReference type="Proteomes" id="UP001060085">
    <property type="component" value="Linkage Group LG01"/>
</dbReference>
<reference evidence="2" key="1">
    <citation type="journal article" date="2023" name="Nat. Plants">
        <title>Single-cell RNA sequencing provides a high-resolution roadmap for understanding the multicellular compartmentation of specialized metabolism.</title>
        <authorList>
            <person name="Sun S."/>
            <person name="Shen X."/>
            <person name="Li Y."/>
            <person name="Li Y."/>
            <person name="Wang S."/>
            <person name="Li R."/>
            <person name="Zhang H."/>
            <person name="Shen G."/>
            <person name="Guo B."/>
            <person name="Wei J."/>
            <person name="Xu J."/>
            <person name="St-Pierre B."/>
            <person name="Chen S."/>
            <person name="Sun C."/>
        </authorList>
    </citation>
    <scope>NUCLEOTIDE SEQUENCE [LARGE SCALE GENOMIC DNA]</scope>
</reference>
<protein>
    <submittedName>
        <fullName evidence="1">Uncharacterized protein</fullName>
    </submittedName>
</protein>
<evidence type="ECO:0000313" key="1">
    <source>
        <dbReference type="EMBL" id="KAI5681087.1"/>
    </source>
</evidence>
<dbReference type="EMBL" id="CM044701">
    <property type="protein sequence ID" value="KAI5681087.1"/>
    <property type="molecule type" value="Genomic_DNA"/>
</dbReference>
<sequence>MAALAIGNCILSKKRSSSQEIYGRNDDDIMIRSPVSTICCQKFGESMDHLNPKIKKERKDIDDDDHHHYDEKRNLKQIFLGFGKGLKDSLSPKQKGDRKDLTLMCLSFAVYVYISQKIVCAYCVWMSMLNQPR</sequence>
<evidence type="ECO:0000313" key="2">
    <source>
        <dbReference type="Proteomes" id="UP001060085"/>
    </source>
</evidence>
<name>A0ACC0C8B6_CATRO</name>
<proteinExistence type="predicted"/>
<organism evidence="1 2">
    <name type="scientific">Catharanthus roseus</name>
    <name type="common">Madagascar periwinkle</name>
    <name type="synonym">Vinca rosea</name>
    <dbReference type="NCBI Taxonomy" id="4058"/>
    <lineage>
        <taxon>Eukaryota</taxon>
        <taxon>Viridiplantae</taxon>
        <taxon>Streptophyta</taxon>
        <taxon>Embryophyta</taxon>
        <taxon>Tracheophyta</taxon>
        <taxon>Spermatophyta</taxon>
        <taxon>Magnoliopsida</taxon>
        <taxon>eudicotyledons</taxon>
        <taxon>Gunneridae</taxon>
        <taxon>Pentapetalae</taxon>
        <taxon>asterids</taxon>
        <taxon>lamiids</taxon>
        <taxon>Gentianales</taxon>
        <taxon>Apocynaceae</taxon>
        <taxon>Rauvolfioideae</taxon>
        <taxon>Vinceae</taxon>
        <taxon>Catharanthinae</taxon>
        <taxon>Catharanthus</taxon>
    </lineage>
</organism>
<gene>
    <name evidence="1" type="ORF">M9H77_02314</name>
</gene>
<comment type="caution">
    <text evidence="1">The sequence shown here is derived from an EMBL/GenBank/DDBJ whole genome shotgun (WGS) entry which is preliminary data.</text>
</comment>